<evidence type="ECO:0000256" key="3">
    <source>
        <dbReference type="ARBA" id="ARBA00023163"/>
    </source>
</evidence>
<evidence type="ECO:0000313" key="5">
    <source>
        <dbReference type="EMBL" id="KNZ43463.1"/>
    </source>
</evidence>
<reference evidence="6" key="1">
    <citation type="submission" date="2015-07" db="EMBL/GenBank/DDBJ databases">
        <title>Draft genome sequence of Acetobacterium bakii DSM 8293, a potential psychrophilic chemical producer through syngas fermentation.</title>
        <authorList>
            <person name="Song Y."/>
            <person name="Hwang S."/>
            <person name="Cho B.-K."/>
        </authorList>
    </citation>
    <scope>NUCLEOTIDE SEQUENCE [LARGE SCALE GENOMIC DNA]</scope>
    <source>
        <strain evidence="6">DSM 8239</strain>
    </source>
</reference>
<proteinExistence type="predicted"/>
<evidence type="ECO:0000259" key="4">
    <source>
        <dbReference type="PROSITE" id="PS51118"/>
    </source>
</evidence>
<evidence type="ECO:0000256" key="2">
    <source>
        <dbReference type="ARBA" id="ARBA00023125"/>
    </source>
</evidence>
<dbReference type="Proteomes" id="UP000036873">
    <property type="component" value="Unassembled WGS sequence"/>
</dbReference>
<dbReference type="EMBL" id="LGYO01000003">
    <property type="protein sequence ID" value="KNZ43463.1"/>
    <property type="molecule type" value="Genomic_DNA"/>
</dbReference>
<dbReference type="Gene3D" id="1.10.10.10">
    <property type="entry name" value="Winged helix-like DNA-binding domain superfamily/Winged helix DNA-binding domain"/>
    <property type="match status" value="1"/>
</dbReference>
<keyword evidence="3" id="KW-0804">Transcription</keyword>
<gene>
    <name evidence="5" type="ORF">AKG39_00720</name>
</gene>
<name>A0A0L6U4N5_9FIRM</name>
<dbReference type="SUPFAM" id="SSF46785">
    <property type="entry name" value="Winged helix' DNA-binding domain"/>
    <property type="match status" value="1"/>
</dbReference>
<dbReference type="PROSITE" id="PS51118">
    <property type="entry name" value="HTH_HXLR"/>
    <property type="match status" value="1"/>
</dbReference>
<dbReference type="InterPro" id="IPR036390">
    <property type="entry name" value="WH_DNA-bd_sf"/>
</dbReference>
<protein>
    <submittedName>
        <fullName evidence="5">HxlR family transcriptional regulator</fullName>
    </submittedName>
</protein>
<dbReference type="Pfam" id="PF01638">
    <property type="entry name" value="HxlR"/>
    <property type="match status" value="1"/>
</dbReference>
<evidence type="ECO:0000256" key="1">
    <source>
        <dbReference type="ARBA" id="ARBA00023015"/>
    </source>
</evidence>
<dbReference type="InterPro" id="IPR002577">
    <property type="entry name" value="HTH_HxlR"/>
</dbReference>
<comment type="caution">
    <text evidence="5">The sequence shown here is derived from an EMBL/GenBank/DDBJ whole genome shotgun (WGS) entry which is preliminary data.</text>
</comment>
<dbReference type="PANTHER" id="PTHR33204:SF29">
    <property type="entry name" value="TRANSCRIPTIONAL REGULATOR"/>
    <property type="match status" value="1"/>
</dbReference>
<dbReference type="InterPro" id="IPR036388">
    <property type="entry name" value="WH-like_DNA-bd_sf"/>
</dbReference>
<evidence type="ECO:0000313" key="6">
    <source>
        <dbReference type="Proteomes" id="UP000036873"/>
    </source>
</evidence>
<sequence length="118" mass="13235">MSASDHLNHFCSENICPCQEKCPLSTALGIIGGKWKIPILCALNYDGPTRYNALRKKIKGVTNTMLVTSLKELEADGLVLRTQYNEMPLRVEYKLTENTNNLLPILGNLTVWGKEIEN</sequence>
<accession>A0A0L6U4N5</accession>
<dbReference type="AlphaFoldDB" id="A0A0L6U4N5"/>
<feature type="domain" description="HTH hxlR-type" evidence="4">
    <location>
        <begin position="22"/>
        <end position="118"/>
    </location>
</feature>
<keyword evidence="2" id="KW-0238">DNA-binding</keyword>
<keyword evidence="6" id="KW-1185">Reference proteome</keyword>
<dbReference type="RefSeq" id="WP_050738445.1">
    <property type="nucleotide sequence ID" value="NZ_LGYO01000003.1"/>
</dbReference>
<organism evidence="5 6">
    <name type="scientific">Acetobacterium bakii</name>
    <dbReference type="NCBI Taxonomy" id="52689"/>
    <lineage>
        <taxon>Bacteria</taxon>
        <taxon>Bacillati</taxon>
        <taxon>Bacillota</taxon>
        <taxon>Clostridia</taxon>
        <taxon>Eubacteriales</taxon>
        <taxon>Eubacteriaceae</taxon>
        <taxon>Acetobacterium</taxon>
    </lineage>
</organism>
<dbReference type="OrthoDB" id="9791143at2"/>
<dbReference type="STRING" id="52689.AKG39_00720"/>
<dbReference type="PATRIC" id="fig|52689.4.peg.1651"/>
<keyword evidence="1" id="KW-0805">Transcription regulation</keyword>
<dbReference type="GO" id="GO:0003677">
    <property type="term" value="F:DNA binding"/>
    <property type="evidence" value="ECO:0007669"/>
    <property type="project" value="UniProtKB-KW"/>
</dbReference>
<dbReference type="PANTHER" id="PTHR33204">
    <property type="entry name" value="TRANSCRIPTIONAL REGULATOR, MARR FAMILY"/>
    <property type="match status" value="1"/>
</dbReference>